<dbReference type="InterPro" id="IPR007484">
    <property type="entry name" value="Peptidase_M28"/>
</dbReference>
<keyword evidence="3" id="KW-0732">Signal</keyword>
<evidence type="ECO:0000313" key="6">
    <source>
        <dbReference type="Proteomes" id="UP001527925"/>
    </source>
</evidence>
<dbReference type="Proteomes" id="UP001527925">
    <property type="component" value="Unassembled WGS sequence"/>
</dbReference>
<dbReference type="PANTHER" id="PTHR12283">
    <property type="entry name" value="GLUTAMINYL-PEPTIDE CYCLOTRANSFERASE"/>
    <property type="match status" value="1"/>
</dbReference>
<proteinExistence type="inferred from homology"/>
<sequence length="389" mass="42700">MAPRRRRPSAPAWPALLVLLALALLPALGAAAGRQVHERFRQRLGKRDLVALAARSSPANLTTTGSTLAPFLVPRVSGSDANKNVQRFLLDTFRGLGWHIEQDSFSDSTPFGVKEFNNIIVTKDPAAQRRLVLAAHFDSKYFSDFDFVGATDSSVPCAILVDIAKTLDALLDAKMASGDRFATVQLIFFDGEEAFVEWGPTDSIYGARHLAEKWESTKVRLLADPGAPETSASFDATPLHQIDALVLLDLLGTSDASIPNTHQETAHIWDRLVDIQRRLVRFGIVSKHLSDRVLNPKDRGFFQPGLSRYLSADSVQDDHVPFYRRGVPVVHCIPVPFPSVWHTKDDNASAISNDSVHDLALIFRTLVVEYLGLPVPRQASGTAAHGSEL</sequence>
<accession>A0ABR4N7K8</accession>
<name>A0ABR4N7K8_9FUNG</name>
<evidence type="ECO:0000256" key="3">
    <source>
        <dbReference type="RuleBase" id="RU361240"/>
    </source>
</evidence>
<dbReference type="Gene3D" id="3.40.630.10">
    <property type="entry name" value="Zn peptidases"/>
    <property type="match status" value="1"/>
</dbReference>
<dbReference type="InterPro" id="IPR037457">
    <property type="entry name" value="M28_QC"/>
</dbReference>
<feature type="signal peptide" evidence="3">
    <location>
        <begin position="1"/>
        <end position="31"/>
    </location>
</feature>
<dbReference type="InterPro" id="IPR040234">
    <property type="entry name" value="QC/QCL"/>
</dbReference>
<keyword evidence="3" id="KW-0862">Zinc</keyword>
<comment type="caution">
    <text evidence="5">The sequence shown here is derived from an EMBL/GenBank/DDBJ whole genome shotgun (WGS) entry which is preliminary data.</text>
</comment>
<protein>
    <recommendedName>
        <fullName evidence="3">Peptide hydrolase</fullName>
        <ecNumber evidence="3">3.4.-.-</ecNumber>
    </recommendedName>
</protein>
<keyword evidence="1" id="KW-0808">Transferase</keyword>
<dbReference type="CDD" id="cd03880">
    <property type="entry name" value="M28_QC_like"/>
    <property type="match status" value="1"/>
</dbReference>
<evidence type="ECO:0000259" key="4">
    <source>
        <dbReference type="Pfam" id="PF04389"/>
    </source>
</evidence>
<reference evidence="5 6" key="1">
    <citation type="submission" date="2023-09" db="EMBL/GenBank/DDBJ databases">
        <title>Pangenome analysis of Batrachochytrium dendrobatidis and related Chytrids.</title>
        <authorList>
            <person name="Yacoub M.N."/>
            <person name="Stajich J.E."/>
            <person name="James T.Y."/>
        </authorList>
    </citation>
    <scope>NUCLEOTIDE SEQUENCE [LARGE SCALE GENOMIC DNA]</scope>
    <source>
        <strain evidence="5 6">JEL0888</strain>
    </source>
</reference>
<dbReference type="Pfam" id="PF04389">
    <property type="entry name" value="Peptidase_M28"/>
    <property type="match status" value="1"/>
</dbReference>
<keyword evidence="6" id="KW-1185">Reference proteome</keyword>
<gene>
    <name evidence="5" type="ORF">HK105_204915</name>
</gene>
<keyword evidence="3" id="KW-0479">Metal-binding</keyword>
<keyword evidence="3" id="KW-0378">Hydrolase</keyword>
<keyword evidence="2" id="KW-0012">Acyltransferase</keyword>
<keyword evidence="3" id="KW-0645">Protease</keyword>
<dbReference type="PANTHER" id="PTHR12283:SF6">
    <property type="entry name" value="GLUTAMINYL-PEPTIDE CYCLOTRANSFERASE-RELATED"/>
    <property type="match status" value="1"/>
</dbReference>
<evidence type="ECO:0000256" key="1">
    <source>
        <dbReference type="ARBA" id="ARBA00022679"/>
    </source>
</evidence>
<dbReference type="EMBL" id="JADGIZ020000023">
    <property type="protein sequence ID" value="KAL2915513.1"/>
    <property type="molecule type" value="Genomic_DNA"/>
</dbReference>
<dbReference type="SUPFAM" id="SSF53187">
    <property type="entry name" value="Zn-dependent exopeptidases"/>
    <property type="match status" value="1"/>
</dbReference>
<feature type="domain" description="Peptidase M28" evidence="4">
    <location>
        <begin position="118"/>
        <end position="365"/>
    </location>
</feature>
<dbReference type="EC" id="3.4.-.-" evidence="3"/>
<comment type="similarity">
    <text evidence="3">Belongs to the peptidase M28 family.</text>
</comment>
<evidence type="ECO:0000313" key="5">
    <source>
        <dbReference type="EMBL" id="KAL2915513.1"/>
    </source>
</evidence>
<feature type="chain" id="PRO_5045013327" description="Peptide hydrolase" evidence="3">
    <location>
        <begin position="32"/>
        <end position="389"/>
    </location>
</feature>
<evidence type="ECO:0000256" key="2">
    <source>
        <dbReference type="ARBA" id="ARBA00023315"/>
    </source>
</evidence>
<organism evidence="5 6">
    <name type="scientific">Polyrhizophydium stewartii</name>
    <dbReference type="NCBI Taxonomy" id="2732419"/>
    <lineage>
        <taxon>Eukaryota</taxon>
        <taxon>Fungi</taxon>
        <taxon>Fungi incertae sedis</taxon>
        <taxon>Chytridiomycota</taxon>
        <taxon>Chytridiomycota incertae sedis</taxon>
        <taxon>Chytridiomycetes</taxon>
        <taxon>Rhizophydiales</taxon>
        <taxon>Rhizophydiales incertae sedis</taxon>
        <taxon>Polyrhizophydium</taxon>
    </lineage>
</organism>